<dbReference type="KEGG" id="coh:EAV92_13120"/>
<dbReference type="EC" id="3.2.1.78" evidence="3"/>
<dbReference type="InterPro" id="IPR017853">
    <property type="entry name" value="GH"/>
</dbReference>
<dbReference type="PANTHER" id="PTHR31451:SF39">
    <property type="entry name" value="MANNAN ENDO-1,4-BETA-MANNOSIDASE 1"/>
    <property type="match status" value="1"/>
</dbReference>
<evidence type="ECO:0000256" key="6">
    <source>
        <dbReference type="ARBA" id="ARBA00022801"/>
    </source>
</evidence>
<dbReference type="Proteomes" id="UP000269097">
    <property type="component" value="Chromosome"/>
</dbReference>
<dbReference type="Gene3D" id="3.20.20.80">
    <property type="entry name" value="Glycosidases"/>
    <property type="match status" value="1"/>
</dbReference>
<keyword evidence="5" id="KW-0732">Signal</keyword>
<dbReference type="SUPFAM" id="SSF51445">
    <property type="entry name" value="(Trans)glycosidases"/>
    <property type="match status" value="1"/>
</dbReference>
<keyword evidence="7" id="KW-0326">Glycosidase</keyword>
<dbReference type="InterPro" id="IPR045053">
    <property type="entry name" value="MAN-like"/>
</dbReference>
<dbReference type="Pfam" id="PF26410">
    <property type="entry name" value="GH5_mannosidase"/>
    <property type="match status" value="1"/>
</dbReference>
<evidence type="ECO:0000256" key="4">
    <source>
        <dbReference type="ARBA" id="ARBA00022525"/>
    </source>
</evidence>
<keyword evidence="6" id="KW-0378">Hydrolase</keyword>
<dbReference type="EMBL" id="CP033433">
    <property type="protein sequence ID" value="AYQ73431.1"/>
    <property type="molecule type" value="Genomic_DNA"/>
</dbReference>
<accession>A0A3G3JZX9</accession>
<dbReference type="GO" id="GO:0016985">
    <property type="term" value="F:mannan endo-1,4-beta-mannosidase activity"/>
    <property type="evidence" value="ECO:0007669"/>
    <property type="project" value="TreeGrafter"/>
</dbReference>
<dbReference type="PANTHER" id="PTHR31451">
    <property type="match status" value="1"/>
</dbReference>
<feature type="domain" description="Glycoside hydrolase family 5" evidence="8">
    <location>
        <begin position="5"/>
        <end position="216"/>
    </location>
</feature>
<comment type="subcellular location">
    <subcellularLocation>
        <location evidence="2">Secreted</location>
    </subcellularLocation>
</comment>
<gene>
    <name evidence="9" type="ORF">EAV92_13120</name>
</gene>
<evidence type="ECO:0000259" key="8">
    <source>
        <dbReference type="Pfam" id="PF26410"/>
    </source>
</evidence>
<evidence type="ECO:0000256" key="2">
    <source>
        <dbReference type="ARBA" id="ARBA00004613"/>
    </source>
</evidence>
<evidence type="ECO:0000313" key="10">
    <source>
        <dbReference type="Proteomes" id="UP000269097"/>
    </source>
</evidence>
<dbReference type="AlphaFoldDB" id="A0A3G3JZX9"/>
<dbReference type="GO" id="GO:0005576">
    <property type="term" value="C:extracellular region"/>
    <property type="evidence" value="ECO:0007669"/>
    <property type="project" value="UniProtKB-SubCell"/>
</dbReference>
<name>A0A3G3JZX9_9BACL</name>
<dbReference type="GO" id="GO:0000272">
    <property type="term" value="P:polysaccharide catabolic process"/>
    <property type="evidence" value="ECO:0007669"/>
    <property type="project" value="InterPro"/>
</dbReference>
<evidence type="ECO:0000256" key="5">
    <source>
        <dbReference type="ARBA" id="ARBA00022729"/>
    </source>
</evidence>
<keyword evidence="10" id="KW-1185">Reference proteome</keyword>
<comment type="catalytic activity">
    <reaction evidence="1">
        <text>Random hydrolysis of (1-&gt;4)-beta-D-mannosidic linkages in mannans, galactomannans and glucomannans.</text>
        <dbReference type="EC" id="3.2.1.78"/>
    </reaction>
</comment>
<proteinExistence type="predicted"/>
<evidence type="ECO:0000313" key="9">
    <source>
        <dbReference type="EMBL" id="AYQ73431.1"/>
    </source>
</evidence>
<evidence type="ECO:0000256" key="7">
    <source>
        <dbReference type="ARBA" id="ARBA00023295"/>
    </source>
</evidence>
<protein>
    <recommendedName>
        <fullName evidence="3">mannan endo-1,4-beta-mannosidase</fullName>
        <ecNumber evidence="3">3.2.1.78</ecNumber>
    </recommendedName>
</protein>
<evidence type="ECO:0000256" key="1">
    <source>
        <dbReference type="ARBA" id="ARBA00001678"/>
    </source>
</evidence>
<reference evidence="9 10" key="1">
    <citation type="submission" date="2018-10" db="EMBL/GenBank/DDBJ databases">
        <title>Genome Sequence of Cohnella sp.</title>
        <authorList>
            <person name="Srinivasan S."/>
            <person name="Kim M.K."/>
        </authorList>
    </citation>
    <scope>NUCLEOTIDE SEQUENCE [LARGE SCALE GENOMIC DNA]</scope>
    <source>
        <strain evidence="9 10">18JY8-7</strain>
    </source>
</reference>
<organism evidence="9 10">
    <name type="scientific">Cohnella candidum</name>
    <dbReference type="NCBI Taxonomy" id="2674991"/>
    <lineage>
        <taxon>Bacteria</taxon>
        <taxon>Bacillati</taxon>
        <taxon>Bacillota</taxon>
        <taxon>Bacilli</taxon>
        <taxon>Bacillales</taxon>
        <taxon>Paenibacillaceae</taxon>
        <taxon>Cohnella</taxon>
    </lineage>
</organism>
<dbReference type="InterPro" id="IPR001547">
    <property type="entry name" value="Glyco_hydro_5"/>
</dbReference>
<sequence>MILTDFVTRSGSRLLLNGKPFRFAGPNIYWLGLDENVGGVDWPSEFRVLNALDTAAEMGATVIRSHTLGASCGHSKSIQPERGMFQEEALRRVDFAIHEAGMRGLRVIIPFVCNWHYYHGGRATYTGWHGLDDPNAFYTHPGVIEDFKRHIAVLLNRVNSYNGKRYKDDPVILAWELGNELNDAPVAWVAEIAGYIKSTDPRHLVAHGRQFKLDGDKLDVTKLDILDVHYYPADADELRRDAGRVAEADKVYMAGEFGWPEGDLTSFLETAENTEAVAGTLFWSLFGHHDTCGYVQHFDGFSVHYPGNGVNADLAQRVSSLRAHAYRMTGREVPPLKIPEPPRITQAFGTIAFRGVVGAAFYSVEKSITGAEGPWTIVYDRRPADHDMPWTDPTRAQTIRTWYRVKAINPAGIEGPYSDVYESAPRG</sequence>
<keyword evidence="4" id="KW-0964">Secreted</keyword>
<dbReference type="RefSeq" id="WP_123041513.1">
    <property type="nucleotide sequence ID" value="NZ_CP033433.1"/>
</dbReference>
<evidence type="ECO:0000256" key="3">
    <source>
        <dbReference type="ARBA" id="ARBA00012706"/>
    </source>
</evidence>